<reference evidence="1" key="1">
    <citation type="journal article" date="2015" name="Nature">
        <title>Complex archaea that bridge the gap between prokaryotes and eukaryotes.</title>
        <authorList>
            <person name="Spang A."/>
            <person name="Saw J.H."/>
            <person name="Jorgensen S.L."/>
            <person name="Zaremba-Niedzwiedzka K."/>
            <person name="Martijn J."/>
            <person name="Lind A.E."/>
            <person name="van Eijk R."/>
            <person name="Schleper C."/>
            <person name="Guy L."/>
            <person name="Ettema T.J."/>
        </authorList>
    </citation>
    <scope>NUCLEOTIDE SEQUENCE</scope>
</reference>
<dbReference type="Gene3D" id="3.10.450.40">
    <property type="match status" value="1"/>
</dbReference>
<evidence type="ECO:0000313" key="1">
    <source>
        <dbReference type="EMBL" id="KKM77100.1"/>
    </source>
</evidence>
<organism evidence="1">
    <name type="scientific">marine sediment metagenome</name>
    <dbReference type="NCBI Taxonomy" id="412755"/>
    <lineage>
        <taxon>unclassified sequences</taxon>
        <taxon>metagenomes</taxon>
        <taxon>ecological metagenomes</taxon>
    </lineage>
</organism>
<name>A0A0F9MK12_9ZZZZ</name>
<dbReference type="EMBL" id="LAZR01008698">
    <property type="protein sequence ID" value="KKM77100.1"/>
    <property type="molecule type" value="Genomic_DNA"/>
</dbReference>
<proteinExistence type="predicted"/>
<gene>
    <name evidence="1" type="ORF">LCGC14_1373480</name>
</gene>
<sequence>DLPLIYDISYKGTIGLSGEVEQLWGVDALNNAVRMWLASFSGEIVRQPGKGGYLMKWLMKPMNELSIDRIRMGIRNGLNQDFTPFLEILSLEVVPNYEHRYWIIILSVYSNDLKIRTDISVNIKNRV</sequence>
<protein>
    <submittedName>
        <fullName evidence="1">Uncharacterized protein</fullName>
    </submittedName>
</protein>
<dbReference type="AlphaFoldDB" id="A0A0F9MK12"/>
<dbReference type="SUPFAM" id="SSF160719">
    <property type="entry name" value="gpW/gp25-like"/>
    <property type="match status" value="1"/>
</dbReference>
<accession>A0A0F9MK12</accession>
<feature type="non-terminal residue" evidence="1">
    <location>
        <position position="1"/>
    </location>
</feature>
<comment type="caution">
    <text evidence="1">The sequence shown here is derived from an EMBL/GenBank/DDBJ whole genome shotgun (WGS) entry which is preliminary data.</text>
</comment>